<name>A0A0F9S269_9ZZZZ</name>
<feature type="compositionally biased region" description="Polar residues" evidence="1">
    <location>
        <begin position="76"/>
        <end position="85"/>
    </location>
</feature>
<protein>
    <submittedName>
        <fullName evidence="2">Uncharacterized protein</fullName>
    </submittedName>
</protein>
<dbReference type="EMBL" id="LAZR01002345">
    <property type="protein sequence ID" value="KKN31246.1"/>
    <property type="molecule type" value="Genomic_DNA"/>
</dbReference>
<feature type="region of interest" description="Disordered" evidence="1">
    <location>
        <begin position="1"/>
        <end position="22"/>
    </location>
</feature>
<accession>A0A0F9S269</accession>
<dbReference type="AlphaFoldDB" id="A0A0F9S269"/>
<organism evidence="2">
    <name type="scientific">marine sediment metagenome</name>
    <dbReference type="NCBI Taxonomy" id="412755"/>
    <lineage>
        <taxon>unclassified sequences</taxon>
        <taxon>metagenomes</taxon>
        <taxon>ecological metagenomes</taxon>
    </lineage>
</organism>
<proteinExistence type="predicted"/>
<evidence type="ECO:0000313" key="2">
    <source>
        <dbReference type="EMBL" id="KKN31246.1"/>
    </source>
</evidence>
<comment type="caution">
    <text evidence="2">The sequence shown here is derived from an EMBL/GenBank/DDBJ whole genome shotgun (WGS) entry which is preliminary data.</text>
</comment>
<feature type="region of interest" description="Disordered" evidence="1">
    <location>
        <begin position="76"/>
        <end position="98"/>
    </location>
</feature>
<reference evidence="2" key="1">
    <citation type="journal article" date="2015" name="Nature">
        <title>Complex archaea that bridge the gap between prokaryotes and eukaryotes.</title>
        <authorList>
            <person name="Spang A."/>
            <person name="Saw J.H."/>
            <person name="Jorgensen S.L."/>
            <person name="Zaremba-Niedzwiedzka K."/>
            <person name="Martijn J."/>
            <person name="Lind A.E."/>
            <person name="van Eijk R."/>
            <person name="Schleper C."/>
            <person name="Guy L."/>
            <person name="Ettema T.J."/>
        </authorList>
    </citation>
    <scope>NUCLEOTIDE SEQUENCE</scope>
</reference>
<evidence type="ECO:0000256" key="1">
    <source>
        <dbReference type="SAM" id="MobiDB-lite"/>
    </source>
</evidence>
<gene>
    <name evidence="2" type="ORF">LCGC14_0825900</name>
</gene>
<sequence>MPDGEEGGADEARRVPNRMPDPVGEVVTALEAFGVDRRQVGTDSTPFGILSPGLGSSTLETRRQAALEAVLQTQTDPLPVSTSPSRFPPHAESHMAGGDDEVHSFDIISVYDQLLMRPGWEDESLRGTQEEITPATGGAIQTQMFTDFVTTPLIRLYSAAKPSGERVRAEFAAKQGSLTYPVVRVVLVDSSDTPIREATISTVVDLGASDFVRLSMRGDTVAGGLTELNLDCTNTSASLATFTGTTGRMRVTGIATPLIGADATSKDYVDGLTVPVAAEGDIIIANATPAWIVLSVGAPRQLLQVNAGGTRPEWASNIDIPGTLDVTGAAVFDSTVDIIHTAAENDDHALEIDVDAAGFGDVKAVDVVYDTGTIASGEDEAVILVDINEFDAGGGEVIALEVLATSGGADAIWGMKAGAIVGPILQDSGTFANPNTATNNTATTNVADMKDGSTGTNTTIFVADDDYIIIGATNPFTEIEFNIETPAANPGIKPTFEYSKAAGAWAFFSPVDGTNGFRNSGVIAWDASDLTDHAVHTSGGDPGDTYDIRITRTHAVAGSVSLFFAKTAATVVFFWDKDGNIDVLSVKTDTLIEKTSGAGVTIDTAQIKDNGIVFIEAADHPIAAAATKGQIWVKTASPNELWFTDDVGTDIQLGAAGHAKYTDAEAISAVGGETQTRTVMLLMLDFSIHTGTPAYEVGVSSVRRRFDDGTTEEIIAQFVVPEDYVSGGVIRLYYTMASATSGDVRWFTRVASKQEGESLSTSGSTDTANDTAQGTAANVGIVDITTSETLAAGDVANLRVGRSGASGLDTATGDALLHAVELVYEASAI</sequence>